<dbReference type="EMBL" id="LAZR01002124">
    <property type="protein sequence ID" value="KKN34154.1"/>
    <property type="molecule type" value="Genomic_DNA"/>
</dbReference>
<organism evidence="1">
    <name type="scientific">marine sediment metagenome</name>
    <dbReference type="NCBI Taxonomy" id="412755"/>
    <lineage>
        <taxon>unclassified sequences</taxon>
        <taxon>metagenomes</taxon>
        <taxon>ecological metagenomes</taxon>
    </lineage>
</organism>
<reference evidence="1" key="1">
    <citation type="journal article" date="2015" name="Nature">
        <title>Complex archaea that bridge the gap between prokaryotes and eukaryotes.</title>
        <authorList>
            <person name="Spang A."/>
            <person name="Saw J.H."/>
            <person name="Jorgensen S.L."/>
            <person name="Zaremba-Niedzwiedzka K."/>
            <person name="Martijn J."/>
            <person name="Lind A.E."/>
            <person name="van Eijk R."/>
            <person name="Schleper C."/>
            <person name="Guy L."/>
            <person name="Ettema T.J."/>
        </authorList>
    </citation>
    <scope>NUCLEOTIDE SEQUENCE</scope>
</reference>
<proteinExistence type="predicted"/>
<gene>
    <name evidence="1" type="ORF">LCGC14_0796480</name>
</gene>
<evidence type="ECO:0008006" key="2">
    <source>
        <dbReference type="Google" id="ProtNLM"/>
    </source>
</evidence>
<protein>
    <recommendedName>
        <fullName evidence="2">DUF3303 domain-containing protein</fullName>
    </recommendedName>
</protein>
<sequence length="98" mass="10977">MGKYLILWEIDASRLPISRKERAAGWKALLGFIKKDIESGLTLDWGAFVGELKGYSIIEGDELAINISLQQYSPFVSFKLRAITSVEQAERLVEAMGK</sequence>
<name>A0A0F9PVC3_9ZZZZ</name>
<evidence type="ECO:0000313" key="1">
    <source>
        <dbReference type="EMBL" id="KKN34154.1"/>
    </source>
</evidence>
<comment type="caution">
    <text evidence="1">The sequence shown here is derived from an EMBL/GenBank/DDBJ whole genome shotgun (WGS) entry which is preliminary data.</text>
</comment>
<accession>A0A0F9PVC3</accession>
<dbReference type="AlphaFoldDB" id="A0A0F9PVC3"/>